<dbReference type="OrthoDB" id="17102at2759"/>
<accession>A0A183DZU6</accession>
<dbReference type="WBParaSite" id="GPUH_0001425501-mRNA-1">
    <property type="protein sequence ID" value="GPUH_0001425501-mRNA-1"/>
    <property type="gene ID" value="GPUH_0001425501"/>
</dbReference>
<keyword evidence="2" id="KW-1185">Reference proteome</keyword>
<name>A0A183DZU6_9BILA</name>
<evidence type="ECO:0000313" key="3">
    <source>
        <dbReference type="WBParaSite" id="GPUH_0001425501-mRNA-1"/>
    </source>
</evidence>
<dbReference type="AlphaFoldDB" id="A0A183DZU6"/>
<dbReference type="EMBL" id="UYRT01081046">
    <property type="protein sequence ID" value="VDN23819.1"/>
    <property type="molecule type" value="Genomic_DNA"/>
</dbReference>
<protein>
    <submittedName>
        <fullName evidence="1 3">Uncharacterized protein</fullName>
    </submittedName>
</protein>
<sequence>MDQLKQKSMGILRTWRKKRDDFLRGFLETLQMDGGIGFDIVSNRLRKIVSRSPSPLTCEEQAKKGATNASSAHHQLIGTLEMITSSDT</sequence>
<reference evidence="1 2" key="2">
    <citation type="submission" date="2018-11" db="EMBL/GenBank/DDBJ databases">
        <authorList>
            <consortium name="Pathogen Informatics"/>
        </authorList>
    </citation>
    <scope>NUCLEOTIDE SEQUENCE [LARGE SCALE GENOMIC DNA]</scope>
</reference>
<reference evidence="3" key="1">
    <citation type="submission" date="2016-06" db="UniProtKB">
        <authorList>
            <consortium name="WormBaseParasite"/>
        </authorList>
    </citation>
    <scope>IDENTIFICATION</scope>
</reference>
<dbReference type="Proteomes" id="UP000271098">
    <property type="component" value="Unassembled WGS sequence"/>
</dbReference>
<evidence type="ECO:0000313" key="2">
    <source>
        <dbReference type="Proteomes" id="UP000271098"/>
    </source>
</evidence>
<organism evidence="3">
    <name type="scientific">Gongylonema pulchrum</name>
    <dbReference type="NCBI Taxonomy" id="637853"/>
    <lineage>
        <taxon>Eukaryota</taxon>
        <taxon>Metazoa</taxon>
        <taxon>Ecdysozoa</taxon>
        <taxon>Nematoda</taxon>
        <taxon>Chromadorea</taxon>
        <taxon>Rhabditida</taxon>
        <taxon>Spirurina</taxon>
        <taxon>Spiruromorpha</taxon>
        <taxon>Spiruroidea</taxon>
        <taxon>Gongylonematidae</taxon>
        <taxon>Gongylonema</taxon>
    </lineage>
</organism>
<evidence type="ECO:0000313" key="1">
    <source>
        <dbReference type="EMBL" id="VDN23819.1"/>
    </source>
</evidence>
<proteinExistence type="predicted"/>
<gene>
    <name evidence="1" type="ORF">GPUH_LOCUS14238</name>
</gene>